<dbReference type="Proteomes" id="UP001431221">
    <property type="component" value="Unassembled WGS sequence"/>
</dbReference>
<organism evidence="2 3">
    <name type="scientific">Roseibium sediminicola</name>
    <dbReference type="NCBI Taxonomy" id="2933272"/>
    <lineage>
        <taxon>Bacteria</taxon>
        <taxon>Pseudomonadati</taxon>
        <taxon>Pseudomonadota</taxon>
        <taxon>Alphaproteobacteria</taxon>
        <taxon>Hyphomicrobiales</taxon>
        <taxon>Stappiaceae</taxon>
        <taxon>Roseibium</taxon>
    </lineage>
</organism>
<feature type="coiled-coil region" evidence="1">
    <location>
        <begin position="322"/>
        <end position="374"/>
    </location>
</feature>
<sequence length="809" mass="85723">MAPRTPQVGVRLAALDGKVVQREFRKFGKEGEAALQRIQKASAPTSRSLKAVDASVNDMKSSAAGLSARIGPLGSALSALGPVGLAASVGIGALSLGLAVATDRSRDAVAAITEVANSARRAGLDVQDFQELGYVAEVNQISIDALTDGIKELNLRADEFIVTGKGSAAEAFQRLGFSADELSERLRNPADLMVEIIKRTEDLDRAAQIRIADELFGGTGGERFVELIDRGSASVQDLVREFRELGIGFDRNMIDKAEEADREFRKLGIQLDNDFKKVLIDLAPVALAVSGAIVKITGAVRGLIDALSDFEDRSAQGRARALDRLREDLARQDEKIRLEQSNPNTVGFVKTAELNQLQEERSRIRRELTALEQAEFRIHDRESTRRLGTGSTINEPTEADRAAAEAWRKRILTADEERKIALQEIDKLEKGGLLTAEAAALSRLDAEKTYAAAIKKTGTAGRKEEAKLLREVQSLLKTSATPAQELETRLKRIAELQKEGVFDKATGGKGEAAANAARVTAMREYLGAAEDTAGALEKLRQLAQDGIGADALAAQIALAERAGKSFGETMKEVGGTVADSITDAIFDAGEEAKDFGDIMKSLARQLARDFLNSNLRNLFGQITGGLGGGYGGGGSGILSILTGLLGGGRSSSSAVLAATAGIYHDGGKIGPGGRTRQVPASLFANAERRHSGGFIGPRERAIIAEDDERVLTLAMQKNTADSFRSLAALANRPAAAMPSASAAPIVNIYPQAGQEVTTQQRQGSNGAAELDVILGPIERALATKVAEGGKLSTAIGKRFGLNRANGLAG</sequence>
<keyword evidence="1" id="KW-0175">Coiled coil</keyword>
<dbReference type="EMBL" id="JALNMJ010000004">
    <property type="protein sequence ID" value="MCK7611963.1"/>
    <property type="molecule type" value="Genomic_DNA"/>
</dbReference>
<proteinExistence type="predicted"/>
<protein>
    <submittedName>
        <fullName evidence="2">Uncharacterized protein</fullName>
    </submittedName>
</protein>
<name>A0ABT0GR98_9HYPH</name>
<evidence type="ECO:0000313" key="3">
    <source>
        <dbReference type="Proteomes" id="UP001431221"/>
    </source>
</evidence>
<accession>A0ABT0GR98</accession>
<keyword evidence="3" id="KW-1185">Reference proteome</keyword>
<evidence type="ECO:0000313" key="2">
    <source>
        <dbReference type="EMBL" id="MCK7611963.1"/>
    </source>
</evidence>
<reference evidence="2" key="1">
    <citation type="submission" date="2022-04" db="EMBL/GenBank/DDBJ databases">
        <title>Roseibium sp. CAU 1639 isolated from mud.</title>
        <authorList>
            <person name="Kim W."/>
        </authorList>
    </citation>
    <scope>NUCLEOTIDE SEQUENCE</scope>
    <source>
        <strain evidence="2">CAU 1639</strain>
    </source>
</reference>
<dbReference type="RefSeq" id="WP_248152714.1">
    <property type="nucleotide sequence ID" value="NZ_JALNMJ010000004.1"/>
</dbReference>
<comment type="caution">
    <text evidence="2">The sequence shown here is derived from an EMBL/GenBank/DDBJ whole genome shotgun (WGS) entry which is preliminary data.</text>
</comment>
<gene>
    <name evidence="2" type="ORF">M0H32_07320</name>
</gene>
<evidence type="ECO:0000256" key="1">
    <source>
        <dbReference type="SAM" id="Coils"/>
    </source>
</evidence>